<feature type="compositionally biased region" description="Polar residues" evidence="3">
    <location>
        <begin position="1445"/>
        <end position="1457"/>
    </location>
</feature>
<keyword evidence="2" id="KW-0106">Calcium</keyword>
<keyword evidence="6" id="KW-1185">Reference proteome</keyword>
<gene>
    <name evidence="5" type="ORF">RDV84_14865</name>
</gene>
<organism evidence="5 6">
    <name type="scientific">Lysobacter yananisis</name>
    <dbReference type="NCBI Taxonomy" id="1003114"/>
    <lineage>
        <taxon>Bacteria</taxon>
        <taxon>Pseudomonadati</taxon>
        <taxon>Pseudomonadota</taxon>
        <taxon>Gammaproteobacteria</taxon>
        <taxon>Lysobacterales</taxon>
        <taxon>Lysobacteraceae</taxon>
        <taxon>Lysobacter</taxon>
    </lineage>
</organism>
<proteinExistence type="predicted"/>
<keyword evidence="1" id="KW-0479">Metal-binding</keyword>
<evidence type="ECO:0000256" key="3">
    <source>
        <dbReference type="SAM" id="MobiDB-lite"/>
    </source>
</evidence>
<dbReference type="InterPro" id="IPR008707">
    <property type="entry name" value="B-propeller_PilY1"/>
</dbReference>
<evidence type="ECO:0000313" key="5">
    <source>
        <dbReference type="EMBL" id="WMT01275.1"/>
    </source>
</evidence>
<dbReference type="EMBL" id="CP133568">
    <property type="protein sequence ID" value="WMT01275.1"/>
    <property type="molecule type" value="Genomic_DNA"/>
</dbReference>
<dbReference type="Proteomes" id="UP001229313">
    <property type="component" value="Chromosome"/>
</dbReference>
<reference evidence="5 6" key="1">
    <citation type="submission" date="2023-08" db="EMBL/GenBank/DDBJ databases">
        <title>The whole genome sequence of Lysobacter yananisis.</title>
        <authorList>
            <person name="Sun H."/>
        </authorList>
    </citation>
    <scope>NUCLEOTIDE SEQUENCE [LARGE SCALE GENOMIC DNA]</scope>
    <source>
        <strain evidence="5 6">SNNU513</strain>
    </source>
</reference>
<protein>
    <submittedName>
        <fullName evidence="5">PilC/PilY family type IV pilus protein</fullName>
    </submittedName>
</protein>
<accession>A0ABY9P382</accession>
<name>A0ABY9P382_9GAMM</name>
<feature type="domain" description="PilY1 beta-propeller" evidence="4">
    <location>
        <begin position="992"/>
        <end position="1329"/>
    </location>
</feature>
<feature type="region of interest" description="Disordered" evidence="3">
    <location>
        <begin position="1440"/>
        <end position="1471"/>
    </location>
</feature>
<dbReference type="Pfam" id="PF05567">
    <property type="entry name" value="T4P_PilY1"/>
    <property type="match status" value="1"/>
</dbReference>
<dbReference type="RefSeq" id="WP_250449551.1">
    <property type="nucleotide sequence ID" value="NZ_CP133568.1"/>
</dbReference>
<evidence type="ECO:0000256" key="1">
    <source>
        <dbReference type="ARBA" id="ARBA00022723"/>
    </source>
</evidence>
<evidence type="ECO:0000256" key="2">
    <source>
        <dbReference type="ARBA" id="ARBA00022837"/>
    </source>
</evidence>
<evidence type="ECO:0000259" key="4">
    <source>
        <dbReference type="Pfam" id="PF05567"/>
    </source>
</evidence>
<evidence type="ECO:0000313" key="6">
    <source>
        <dbReference type="Proteomes" id="UP001229313"/>
    </source>
</evidence>
<sequence>MIKIAGLLLGIGVLMSRGDDIVAGVTDYEIEQAPLFIKGVQPPLMMMVMSRDEQLFMKAYADYTDLDGDGLLDTTYQNKFSYSGYFDPDLCYSGSGTQFKASGAATNHQCSGQWSGNFLNWVTMSRLDIVRYVLYGGSRSVDNATTTVLTRAHIPNDLHAWVKVYSASDINKYTPLSGTQSFCNMSKGNGGSPLMRVASGNWSEWASTSVLQCATDSEAPNDDAKQDSPSSTTDYVVSVEVCNPANNAVRESFCQKYGSGTATTYKPTGLLQTYGENGSVRFGLISGSFSAPRSGGLLRRNIGRFAGNVADKVCQPGDEVDTTTGIFCPTADAAAGSVVKTIERFKLEKWNNGYWSDCTTWGILNRNGMPVGNGFLNNPGTVGSGQNCSAWGNPLGEMYAEALRYIRNESKSADFGTGTDLSGLPAPNWLDPYRTPDSGGNSYCAKCNILVLSTGLSSFDSDELGNMRDAAVTATDALGANEKINDGSYVVGRVVANAAELNVGKSVNTYEDMCTAKTVPSLGRVRGMCPDIPSMEGSYLISGMAHKAWTTDQRPGLPGKPASESVKARTFAVALAENLPKFDIPIGNGKITLTPLCQAHDSGGATASSVNWRSCFLGAVGIGTKKSVTNSRFTYGRPLADDGKAGSFSLVWEDSLWGNDHDNDVVSLMTYCVGASCGDFSNTRQHICWNSPSAACSGGNPTVGADEALVRIENLSAYAGNAMLTGFGVTGSNNDGQQRVALRPGGQDGSMLTKSDNAPGGWSRPQVIKYKLGNSGAKLLENPLFYAAKYGSFRDANGNGVPDAGEWDSRVAGTPDNFFLARDPSRLKEELRKIFDSVANDGNRPTDSSTSGARLSDGSFTIEARYNIGSNNDWTGTVRGLKIDANGVTDTANPLWDAAAKLPAARNIAAMTAPTTYNTAGIATAVAAKNFVATNLGANDDARFNALGLTSGRRFWDTAPVTGDDVVNYLRGTKSKEQSSKGPFRTRSTNFGDIINSAAEAVTLRADYGYGTWSYKATSGWRKDLGDSYKTYLAAKRQTGRKPMVYVGANDGMVHGIDATPDATGGTEMFAYIPSQSLRKMGQLANPDYTHQYYLDGALTSGDVAFNAAGDWRTVLIAAMGAGGRSISALDVTSADQTNGFKPANVLWEISGDQLPDLGHVLGKATIAPISTATGPKWVAIFGNGVNSNSGAPVLFVVDIKTGDVLRQIKPTGAGYATRNGLMNIVAVGLNNTDGLADTVYGGDMQGNVWKYDLSNATASAWSIAYSGAPLFTARDPNGNGQPITGAIEASRGPGGGVTLFFGTGQYFAKGDNITSTKVQSLYGIWDNLGSAIPSSSRASWPMVQQTITSGGMSGVYSTRNITRNAVNYPEKRGWFVDLVVDGNGKGERFIGTPRLQNGRVFFTSYEPTGEICNPLGVNWLYGMNVLTGGAAMEGVATSPGGASVGTSQTGGLSLNNGEDRSPPTRNTNLLLPQPKQRDIINCTGVECTADKLRGQLQAQQCTLVLTAAGADPLYLPRPCGRQSWRQVR</sequence>